<evidence type="ECO:0000256" key="6">
    <source>
        <dbReference type="ARBA" id="ARBA00022792"/>
    </source>
</evidence>
<evidence type="ECO:0000256" key="9">
    <source>
        <dbReference type="ARBA" id="ARBA00023136"/>
    </source>
</evidence>
<keyword evidence="9 10" id="KW-0472">Membrane</keyword>
<reference evidence="12" key="1">
    <citation type="journal article" date="2012" name="Insect Biochem. Mol. Biol.">
        <title>Transcriptome and full-length cDNA resources for the mountain pine beetle, Dendroctonus ponderosae Hopkins, a major insect pest of pine forests.</title>
        <authorList>
            <person name="Keeling C.I."/>
            <person name="Henderson H."/>
            <person name="Li M."/>
            <person name="Yuen M."/>
            <person name="Clark E.L."/>
            <person name="Fraser J.D."/>
            <person name="Huber D.P."/>
            <person name="Liao N.Y."/>
            <person name="Roderick Docking T."/>
            <person name="Birol I."/>
            <person name="Chan S.K."/>
            <person name="Taylor G.A."/>
            <person name="Palmquist D."/>
            <person name="Jones S.J."/>
            <person name="Bohlmann J."/>
        </authorList>
    </citation>
    <scope>NUCLEOTIDE SEQUENCE</scope>
    <source>
        <tissue evidence="12">Midgut and adhering fatbody of emerged adults of both sexes after feeding on lodgepole pine for up to 64 h</tissue>
    </source>
</reference>
<keyword evidence="7 10" id="KW-0406">Ion transport</keyword>
<evidence type="ECO:0000256" key="8">
    <source>
        <dbReference type="ARBA" id="ARBA00023128"/>
    </source>
</evidence>
<dbReference type="InterPro" id="IPR036228">
    <property type="entry name" value="ATP_synth_F0_dsu_sf_mt"/>
</dbReference>
<evidence type="ECO:0000313" key="12">
    <source>
        <dbReference type="EMBL" id="AEE62005.1"/>
    </source>
</evidence>
<evidence type="ECO:0000256" key="3">
    <source>
        <dbReference type="ARBA" id="ARBA00022448"/>
    </source>
</evidence>
<comment type="function">
    <text evidence="10">Mitochondrial membrane ATP synthase (F(1)F(0) ATP synthase or Complex V) produces ATP from ADP in the presence of a proton gradient across the membrane which is generated by electron transport complexes of the respiratory chain. F-type ATPases consist of two structural domains, F(1) - containing the extramembraneous catalytic core, and F(0) - containing the membrane proton channel, linked together by a central stalk and a peripheral stalk. During catalysis, ATP synthesis in the catalytic domain of F(1) is coupled via a rotary mechanism of the central stalk subunits to proton translocation.</text>
</comment>
<dbReference type="AlphaFoldDB" id="J3JUX8"/>
<evidence type="ECO:0000256" key="5">
    <source>
        <dbReference type="ARBA" id="ARBA00022781"/>
    </source>
</evidence>
<comment type="subcellular location">
    <subcellularLocation>
        <location evidence="1 10">Mitochondrion inner membrane</location>
    </subcellularLocation>
</comment>
<dbReference type="Pfam" id="PF05873">
    <property type="entry name" value="Mt_ATP-synt_D"/>
    <property type="match status" value="1"/>
</dbReference>
<dbReference type="OrthoDB" id="35799at2759"/>
<feature type="region of interest" description="Disordered" evidence="11">
    <location>
        <begin position="149"/>
        <end position="174"/>
    </location>
</feature>
<evidence type="ECO:0000256" key="4">
    <source>
        <dbReference type="ARBA" id="ARBA00022547"/>
    </source>
</evidence>
<dbReference type="PANTHER" id="PTHR12700">
    <property type="entry name" value="ATP SYNTHASE SUBUNIT D, MITOCHONDRIAL"/>
    <property type="match status" value="1"/>
</dbReference>
<dbReference type="SMR" id="J3JUX8"/>
<protein>
    <recommendedName>
        <fullName evidence="10">ATP synthase subunit d, mitochondrial</fullName>
    </recommendedName>
</protein>
<dbReference type="HOGENOM" id="CLU_130600_0_0_1"/>
<comment type="similarity">
    <text evidence="2 10">Belongs to the ATPase d subunit family.</text>
</comment>
<dbReference type="Gene3D" id="6.10.280.70">
    <property type="match status" value="1"/>
</dbReference>
<dbReference type="PIRSF" id="PIRSF005514">
    <property type="entry name" value="ATPase_F0_D_mt"/>
    <property type="match status" value="1"/>
</dbReference>
<keyword evidence="8 10" id="KW-0496">Mitochondrion</keyword>
<dbReference type="GO" id="GO:0045259">
    <property type="term" value="C:proton-transporting ATP synthase complex"/>
    <property type="evidence" value="ECO:0007669"/>
    <property type="project" value="UniProtKB-KW"/>
</dbReference>
<keyword evidence="6 10" id="KW-0999">Mitochondrion inner membrane</keyword>
<dbReference type="GO" id="GO:0005743">
    <property type="term" value="C:mitochondrial inner membrane"/>
    <property type="evidence" value="ECO:0007669"/>
    <property type="project" value="UniProtKB-SubCell"/>
</dbReference>
<evidence type="ECO:0000256" key="1">
    <source>
        <dbReference type="ARBA" id="ARBA00004273"/>
    </source>
</evidence>
<dbReference type="SUPFAM" id="SSF161065">
    <property type="entry name" value="ATP synthase D chain-like"/>
    <property type="match status" value="1"/>
</dbReference>
<keyword evidence="3 10" id="KW-0813">Transport</keyword>
<dbReference type="GO" id="GO:0015078">
    <property type="term" value="F:proton transmembrane transporter activity"/>
    <property type="evidence" value="ECO:0007669"/>
    <property type="project" value="InterPro"/>
</dbReference>
<accession>J3JUX8</accession>
<dbReference type="InterPro" id="IPR008689">
    <property type="entry name" value="ATP_synth_F0_dsu_mt"/>
</dbReference>
<evidence type="ECO:0000256" key="2">
    <source>
        <dbReference type="ARBA" id="ARBA00006842"/>
    </source>
</evidence>
<evidence type="ECO:0000256" key="10">
    <source>
        <dbReference type="PIRNR" id="PIRNR005514"/>
    </source>
</evidence>
<sequence length="174" mass="19978">MAAKRITQSSVNWAAISERVPEHQRALFLTFKSKSEGYLRRVLAQPEKPPAINWDLYKQKVPVAGMVDEFQKKYSALSIPFPPDTVSGQLNAQEKEIQADVEKFKTESNARIAQYKQQLAHINSLLPYDEMTMEDFYDAYPDKALDPINRPTYWPHTPEDQPDFEEKNPAAAPH</sequence>
<name>J3JUX8_DENPD</name>
<proteinExistence type="evidence at transcript level"/>
<organism evidence="12">
    <name type="scientific">Dendroctonus ponderosae</name>
    <name type="common">Mountain pine beetle</name>
    <dbReference type="NCBI Taxonomy" id="77166"/>
    <lineage>
        <taxon>Eukaryota</taxon>
        <taxon>Metazoa</taxon>
        <taxon>Ecdysozoa</taxon>
        <taxon>Arthropoda</taxon>
        <taxon>Hexapoda</taxon>
        <taxon>Insecta</taxon>
        <taxon>Pterygota</taxon>
        <taxon>Neoptera</taxon>
        <taxon>Endopterygota</taxon>
        <taxon>Coleoptera</taxon>
        <taxon>Polyphaga</taxon>
        <taxon>Cucujiformia</taxon>
        <taxon>Curculionidae</taxon>
        <taxon>Scolytinae</taxon>
        <taxon>Dendroctonus</taxon>
    </lineage>
</organism>
<evidence type="ECO:0000256" key="7">
    <source>
        <dbReference type="ARBA" id="ARBA00023065"/>
    </source>
</evidence>
<dbReference type="GO" id="GO:0015986">
    <property type="term" value="P:proton motive force-driven ATP synthesis"/>
    <property type="evidence" value="ECO:0007669"/>
    <property type="project" value="UniProtKB-UniRule"/>
</dbReference>
<keyword evidence="5 10" id="KW-0375">Hydrogen ion transport</keyword>
<dbReference type="EMBL" id="BT127043">
    <property type="protein sequence ID" value="AEE62005.1"/>
    <property type="molecule type" value="mRNA"/>
</dbReference>
<keyword evidence="4" id="KW-0138">CF(0)</keyword>
<evidence type="ECO:0000256" key="11">
    <source>
        <dbReference type="SAM" id="MobiDB-lite"/>
    </source>
</evidence>